<keyword evidence="2" id="KW-1185">Reference proteome</keyword>
<evidence type="ECO:0000313" key="2">
    <source>
        <dbReference type="Proteomes" id="UP001177260"/>
    </source>
</evidence>
<sequence length="139" mass="14530">MLFKFAAVALILSGQCLASAIHNVDQQQTLLANGDVGALGCTDAGRENPNCSMANEEAATSVEAEETVVEHYEITVEKTVDVQAQPSIEVDGENKCVVAGFAPFCKGECPNGYKEKARGRCLGPGPCCLSGSKALCCTD</sequence>
<evidence type="ECO:0000313" key="1">
    <source>
        <dbReference type="EMBL" id="KAK1149073.1"/>
    </source>
</evidence>
<name>A0ACC3BEA6_9EURO</name>
<reference evidence="1 2" key="1">
    <citation type="journal article" date="2023" name="ACS Omega">
        <title>Identification of the Neoaspergillic Acid Biosynthesis Gene Cluster by Establishing an In Vitro CRISPR-Ribonucleoprotein Genetic System in Aspergillus melleus.</title>
        <authorList>
            <person name="Yuan B."/>
            <person name="Grau M.F."/>
            <person name="Murata R.M."/>
            <person name="Torok T."/>
            <person name="Venkateswaran K."/>
            <person name="Stajich J.E."/>
            <person name="Wang C.C.C."/>
        </authorList>
    </citation>
    <scope>NUCLEOTIDE SEQUENCE [LARGE SCALE GENOMIC DNA]</scope>
    <source>
        <strain evidence="1 2">IMV 1140</strain>
    </source>
</reference>
<protein>
    <submittedName>
        <fullName evidence="1">Uncharacterized protein</fullName>
    </submittedName>
</protein>
<accession>A0ACC3BEA6</accession>
<gene>
    <name evidence="1" type="ORF">N8T08_007751</name>
</gene>
<comment type="caution">
    <text evidence="1">The sequence shown here is derived from an EMBL/GenBank/DDBJ whole genome shotgun (WGS) entry which is preliminary data.</text>
</comment>
<organism evidence="1 2">
    <name type="scientific">Aspergillus melleus</name>
    <dbReference type="NCBI Taxonomy" id="138277"/>
    <lineage>
        <taxon>Eukaryota</taxon>
        <taxon>Fungi</taxon>
        <taxon>Dikarya</taxon>
        <taxon>Ascomycota</taxon>
        <taxon>Pezizomycotina</taxon>
        <taxon>Eurotiomycetes</taxon>
        <taxon>Eurotiomycetidae</taxon>
        <taxon>Eurotiales</taxon>
        <taxon>Aspergillaceae</taxon>
        <taxon>Aspergillus</taxon>
        <taxon>Aspergillus subgen. Circumdati</taxon>
    </lineage>
</organism>
<proteinExistence type="predicted"/>
<dbReference type="EMBL" id="JAOPJF010000005">
    <property type="protein sequence ID" value="KAK1149073.1"/>
    <property type="molecule type" value="Genomic_DNA"/>
</dbReference>
<dbReference type="Proteomes" id="UP001177260">
    <property type="component" value="Unassembled WGS sequence"/>
</dbReference>